<accession>A0A2T7AW34</accession>
<dbReference type="CDD" id="cd01948">
    <property type="entry name" value="EAL"/>
    <property type="match status" value="1"/>
</dbReference>
<dbReference type="GO" id="GO:0005886">
    <property type="term" value="C:plasma membrane"/>
    <property type="evidence" value="ECO:0007669"/>
    <property type="project" value="UniProtKB-SubCell"/>
</dbReference>
<dbReference type="SUPFAM" id="SSF141868">
    <property type="entry name" value="EAL domain-like"/>
    <property type="match status" value="1"/>
</dbReference>
<evidence type="ECO:0000313" key="8">
    <source>
        <dbReference type="EMBL" id="KAB0886516.1"/>
    </source>
</evidence>
<dbReference type="InterPro" id="IPR001633">
    <property type="entry name" value="EAL_dom"/>
</dbReference>
<feature type="transmembrane region" description="Helical" evidence="6">
    <location>
        <begin position="295"/>
        <end position="317"/>
    </location>
</feature>
<evidence type="ECO:0000313" key="9">
    <source>
        <dbReference type="EMBL" id="PUX16343.1"/>
    </source>
</evidence>
<proteinExistence type="predicted"/>
<dbReference type="Proteomes" id="UP000244378">
    <property type="component" value="Unassembled WGS sequence"/>
</dbReference>
<dbReference type="InterPro" id="IPR000160">
    <property type="entry name" value="GGDEF_dom"/>
</dbReference>
<dbReference type="GO" id="GO:0071111">
    <property type="term" value="F:cyclic-guanylate-specific phosphodiesterase activity"/>
    <property type="evidence" value="ECO:0007669"/>
    <property type="project" value="InterPro"/>
</dbReference>
<dbReference type="Pfam" id="PF05231">
    <property type="entry name" value="MASE1"/>
    <property type="match status" value="1"/>
</dbReference>
<protein>
    <submittedName>
        <fullName evidence="8">EAL domain-containing protein</fullName>
    </submittedName>
    <submittedName>
        <fullName evidence="9">Sensor domain-containing phosphodiesterase</fullName>
    </submittedName>
</protein>
<keyword evidence="2" id="KW-1003">Cell membrane</keyword>
<dbReference type="EMBL" id="MSAE01000008">
    <property type="protein sequence ID" value="PUX16343.1"/>
    <property type="molecule type" value="Genomic_DNA"/>
</dbReference>
<dbReference type="PANTHER" id="PTHR33121:SF64">
    <property type="entry name" value="CYCLIC DI-GMP PHOSPHODIESTERASE PDEF"/>
    <property type="match status" value="1"/>
</dbReference>
<evidence type="ECO:0000313" key="10">
    <source>
        <dbReference type="Proteomes" id="UP000244378"/>
    </source>
</evidence>
<feature type="transmembrane region" description="Helical" evidence="6">
    <location>
        <begin position="89"/>
        <end position="106"/>
    </location>
</feature>
<feature type="transmembrane region" description="Helical" evidence="6">
    <location>
        <begin position="161"/>
        <end position="187"/>
    </location>
</feature>
<feature type="transmembrane region" description="Helical" evidence="6">
    <location>
        <begin position="216"/>
        <end position="233"/>
    </location>
</feature>
<dbReference type="OrthoDB" id="5900110at2"/>
<evidence type="ECO:0000256" key="1">
    <source>
        <dbReference type="ARBA" id="ARBA00004651"/>
    </source>
</evidence>
<dbReference type="PROSITE" id="PS50883">
    <property type="entry name" value="EAL"/>
    <property type="match status" value="1"/>
</dbReference>
<evidence type="ECO:0000256" key="3">
    <source>
        <dbReference type="ARBA" id="ARBA00022692"/>
    </source>
</evidence>
<evidence type="ECO:0000256" key="4">
    <source>
        <dbReference type="ARBA" id="ARBA00022989"/>
    </source>
</evidence>
<dbReference type="EMBL" id="WAGD01000004">
    <property type="protein sequence ID" value="KAB0886516.1"/>
    <property type="molecule type" value="Genomic_DNA"/>
</dbReference>
<feature type="transmembrane region" description="Helical" evidence="6">
    <location>
        <begin position="126"/>
        <end position="149"/>
    </location>
</feature>
<comment type="caution">
    <text evidence="9">The sequence shown here is derived from an EMBL/GenBank/DDBJ whole genome shotgun (WGS) entry which is preliminary data.</text>
</comment>
<keyword evidence="11" id="KW-1185">Reference proteome</keyword>
<dbReference type="Gene3D" id="3.20.20.450">
    <property type="entry name" value="EAL domain"/>
    <property type="match status" value="1"/>
</dbReference>
<gene>
    <name evidence="9" type="ORF">AUN14_06205</name>
    <name evidence="8" type="ORF">FZI19_00890</name>
</gene>
<dbReference type="PANTHER" id="PTHR33121">
    <property type="entry name" value="CYCLIC DI-GMP PHOSPHODIESTERASE PDEF"/>
    <property type="match status" value="1"/>
</dbReference>
<dbReference type="AlphaFoldDB" id="A0A2T7AW34"/>
<name>A0A2T7AW34_9ENTR</name>
<evidence type="ECO:0000259" key="7">
    <source>
        <dbReference type="PROSITE" id="PS50883"/>
    </source>
</evidence>
<evidence type="ECO:0000256" key="5">
    <source>
        <dbReference type="ARBA" id="ARBA00023136"/>
    </source>
</evidence>
<keyword evidence="5 6" id="KW-0472">Membrane</keyword>
<dbReference type="SMART" id="SM00267">
    <property type="entry name" value="GGDEF"/>
    <property type="match status" value="1"/>
</dbReference>
<keyword evidence="4 6" id="KW-1133">Transmembrane helix</keyword>
<reference evidence="8 11" key="2">
    <citation type="submission" date="2019-08" db="EMBL/GenBank/DDBJ databases">
        <title>Prevalence, distribution, and phylogeny of type two toxin-antitoxin genes possessed by Cronobacter species where C. sakazakii homologs follow sequence type lineages.</title>
        <authorList>
            <person name="Finkelstein S."/>
            <person name="Negrete F."/>
            <person name="Jang H."/>
            <person name="Gopinath G.R."/>
            <person name="Tall B.D."/>
        </authorList>
    </citation>
    <scope>NUCLEOTIDE SEQUENCE [LARGE SCALE GENOMIC DNA]</scope>
    <source>
        <strain evidence="8 11">MOD1_GK1257</strain>
    </source>
</reference>
<dbReference type="Proteomes" id="UP000469927">
    <property type="component" value="Unassembled WGS sequence"/>
</dbReference>
<evidence type="ECO:0000256" key="2">
    <source>
        <dbReference type="ARBA" id="ARBA00022475"/>
    </source>
</evidence>
<feature type="transmembrane region" description="Helical" evidence="6">
    <location>
        <begin position="263"/>
        <end position="283"/>
    </location>
</feature>
<evidence type="ECO:0000313" key="11">
    <source>
        <dbReference type="Proteomes" id="UP000469927"/>
    </source>
</evidence>
<feature type="domain" description="EAL" evidence="7">
    <location>
        <begin position="493"/>
        <end position="744"/>
    </location>
</feature>
<sequence>MLLVETLKKNKDKWWALPLVLPLLLLPLARAGNTYAHIDGGLVVLYYLPLSLFSALVMMYGRSALPGIVLGVLVYYHRNVGLLDLSVTLVNFFVATALSWAGYRIFAPGHHAVSWWHTRSGAQRMFWLVFFNATVFILFYQIAAFLGLYERPTSLTGDNPFTVLTLISYQAVLVGCLTGTPFFYLVIRMLRHPRYLKSFLSQARAQRDKKVSKTEVVVWTAIILFLLGCLMQPTGDSSSLFSTTYTLSLLLPVMLWGAMRFGYFFITTAWTPVLALLCHYYYLYFPSVPGYETQMVINTSSYGVFSLVIVFMALTATRQRAMHLRGRRLALIDPLSHMPNLRALNRDLGKAPWSVLCFMRIPELELLGRNYGVMLRILYKQQLAAWLRQSLLPDELAYQLSGHDLVLRIHTESYLERIDALDKRVRQFRFMWDGMPLQPQVGISYSFVRSPVTHLHLLLGEMSTMADLSLATNQPESLQCRGANHVQKGVKLKVDMLNRLQQALDNHHFRLMAQRIEGMRGDSYYEILLRMRGEDGELIAPEIFLPVAHEFGLSSRIDLMVLESTLKFMDAARDALPASRFSINLTPATVCRVPFPGEVQRLLERYHVEPWQLIFEITESQSFTNVEQTQVTLSRLRAMGCRIAIDDFGTGYASYARLKSINADILKIDGSFIRNIVISSLDYQIVESMCRLARMKNMQVVAEYVESEEIKNVACSLGIDYLQGYVIGKPQPLESLVAEKTDTAAQQAG</sequence>
<keyword evidence="3 6" id="KW-0812">Transmembrane</keyword>
<dbReference type="InterPro" id="IPR050706">
    <property type="entry name" value="Cyclic-di-GMP_PDE-like"/>
</dbReference>
<evidence type="ECO:0000256" key="6">
    <source>
        <dbReference type="SAM" id="Phobius"/>
    </source>
</evidence>
<dbReference type="Pfam" id="PF00563">
    <property type="entry name" value="EAL"/>
    <property type="match status" value="1"/>
</dbReference>
<feature type="transmembrane region" description="Helical" evidence="6">
    <location>
        <begin position="41"/>
        <end position="60"/>
    </location>
</feature>
<dbReference type="InterPro" id="IPR035919">
    <property type="entry name" value="EAL_sf"/>
</dbReference>
<organism evidence="9 10">
    <name type="scientific">Cronobacter muytjensii</name>
    <dbReference type="NCBI Taxonomy" id="413501"/>
    <lineage>
        <taxon>Bacteria</taxon>
        <taxon>Pseudomonadati</taxon>
        <taxon>Pseudomonadota</taxon>
        <taxon>Gammaproteobacteria</taxon>
        <taxon>Enterobacterales</taxon>
        <taxon>Enterobacteriaceae</taxon>
        <taxon>Cronobacter</taxon>
    </lineage>
</organism>
<dbReference type="SMART" id="SM00052">
    <property type="entry name" value="EAL"/>
    <property type="match status" value="1"/>
</dbReference>
<dbReference type="RefSeq" id="WP_075192721.1">
    <property type="nucleotide sequence ID" value="NZ_JADKNN010000003.1"/>
</dbReference>
<comment type="subcellular location">
    <subcellularLocation>
        <location evidence="1">Cell membrane</location>
        <topology evidence="1">Multi-pass membrane protein</topology>
    </subcellularLocation>
</comment>
<reference evidence="9 10" key="1">
    <citation type="submission" date="2016-12" db="EMBL/GenBank/DDBJ databases">
        <title>Analysis of the Molecular Diversity Among Cronobacter Species Isolated from Filth Flies Using a Pan Genomic DNA Microarray.</title>
        <authorList>
            <person name="Pava-Ripoll M."/>
            <person name="Tall B."/>
            <person name="Farber J."/>
            <person name="Fanning S."/>
            <person name="Lehner A."/>
            <person name="Stephan R."/>
            <person name="Pagotto F."/>
            <person name="Iverson C."/>
            <person name="Ziobro G."/>
            <person name="Miller A."/>
            <person name="Pearson R."/>
            <person name="Yan Q."/>
            <person name="Kim M."/>
            <person name="Jeong S."/>
            <person name="Park J."/>
            <person name="Jun S."/>
            <person name="Choi H."/>
            <person name="Chung T."/>
            <person name="Yoo Y."/>
            <person name="Park E."/>
            <person name="Hwang S."/>
            <person name="Lee B."/>
            <person name="Sathyamoorthy V."/>
            <person name="Carter L."/>
            <person name="Mammel M."/>
            <person name="Jackson S."/>
            <person name="Kothary M."/>
            <person name="Patel I."/>
            <person name="Grim C."/>
            <person name="Gopinath G."/>
            <person name="Gangiredla J."/>
            <person name="Chase H."/>
        </authorList>
    </citation>
    <scope>NUCLEOTIDE SEQUENCE [LARGE SCALE GENOMIC DNA]</scope>
    <source>
        <strain evidence="9 10">MOD1-Md1s</strain>
    </source>
</reference>
<dbReference type="InterPro" id="IPR007895">
    <property type="entry name" value="MASE1"/>
</dbReference>